<reference evidence="1" key="1">
    <citation type="submission" date="2022-11" db="EMBL/GenBank/DDBJ databases">
        <title>Genome Sequence of Cubamyces cubensis.</title>
        <authorList>
            <person name="Buettner E."/>
        </authorList>
    </citation>
    <scope>NUCLEOTIDE SEQUENCE</scope>
    <source>
        <strain evidence="1">MPL-01</strain>
    </source>
</reference>
<organism evidence="1 2">
    <name type="scientific">Trametes cubensis</name>
    <dbReference type="NCBI Taxonomy" id="1111947"/>
    <lineage>
        <taxon>Eukaryota</taxon>
        <taxon>Fungi</taxon>
        <taxon>Dikarya</taxon>
        <taxon>Basidiomycota</taxon>
        <taxon>Agaricomycotina</taxon>
        <taxon>Agaricomycetes</taxon>
        <taxon>Polyporales</taxon>
        <taxon>Polyporaceae</taxon>
        <taxon>Trametes</taxon>
    </lineage>
</organism>
<evidence type="ECO:0000313" key="2">
    <source>
        <dbReference type="Proteomes" id="UP001215151"/>
    </source>
</evidence>
<sequence>MPNMYALKTTCYVAMVGVLGHDKRASRGVSFDDFVTALITIGFVWVPNTDGAVVVFQRINGKDQEESEQLQVPRPAACDGWWGYEYTATAQILEERFDIKYGDFVELPDNTPIEGEGFCIGDRN</sequence>
<keyword evidence="2" id="KW-1185">Reference proteome</keyword>
<proteinExistence type="predicted"/>
<comment type="caution">
    <text evidence="1">The sequence shown here is derived from an EMBL/GenBank/DDBJ whole genome shotgun (WGS) entry which is preliminary data.</text>
</comment>
<dbReference type="Proteomes" id="UP001215151">
    <property type="component" value="Unassembled WGS sequence"/>
</dbReference>
<dbReference type="AlphaFoldDB" id="A0AAD7TIH8"/>
<evidence type="ECO:0000313" key="1">
    <source>
        <dbReference type="EMBL" id="KAJ8462380.1"/>
    </source>
</evidence>
<name>A0AAD7TIH8_9APHY</name>
<accession>A0AAD7TIH8</accession>
<protein>
    <submittedName>
        <fullName evidence="1">Uncharacterized protein</fullName>
    </submittedName>
</protein>
<gene>
    <name evidence="1" type="ORF">ONZ51_g10937</name>
</gene>
<dbReference type="EMBL" id="JAPEVG010000470">
    <property type="protein sequence ID" value="KAJ8462380.1"/>
    <property type="molecule type" value="Genomic_DNA"/>
</dbReference>